<dbReference type="eggNOG" id="KOG3724">
    <property type="taxonomic scope" value="Eukaryota"/>
</dbReference>
<feature type="transmembrane region" description="Helical" evidence="13">
    <location>
        <begin position="603"/>
        <end position="623"/>
    </location>
</feature>
<keyword evidence="11" id="KW-0325">Glycoprotein</keyword>
<reference evidence="17" key="1">
    <citation type="submission" date="2011-08" db="EMBL/GenBank/DDBJ databases">
        <title>The draft genome of Latimeria chalumnae.</title>
        <authorList>
            <person name="Di Palma F."/>
            <person name="Alfoldi J."/>
            <person name="Johnson J."/>
            <person name="Berlin A."/>
            <person name="Gnerre S."/>
            <person name="Jaffe D."/>
            <person name="MacCallum I."/>
            <person name="Young S."/>
            <person name="Walker B.J."/>
            <person name="Lander E."/>
            <person name="Lindblad-Toh K."/>
        </authorList>
    </citation>
    <scope>NUCLEOTIDE SEQUENCE [LARGE SCALE GENOMIC DNA]</scope>
    <source>
        <strain evidence="17">Wild caught</strain>
    </source>
</reference>
<keyword evidence="5 13" id="KW-0812">Transmembrane</keyword>
<dbReference type="AlphaFoldDB" id="H3AZ46"/>
<organism evidence="16 17">
    <name type="scientific">Latimeria chalumnae</name>
    <name type="common">Coelacanth</name>
    <dbReference type="NCBI Taxonomy" id="7897"/>
    <lineage>
        <taxon>Eukaryota</taxon>
        <taxon>Metazoa</taxon>
        <taxon>Chordata</taxon>
        <taxon>Craniata</taxon>
        <taxon>Vertebrata</taxon>
        <taxon>Euteleostomi</taxon>
        <taxon>Coelacanthiformes</taxon>
        <taxon>Coelacanthidae</taxon>
        <taxon>Latimeria</taxon>
    </lineage>
</organism>
<comment type="similarity">
    <text evidence="2 13">Belongs to the GPI inositol-deacylase family.</text>
</comment>
<dbReference type="PANTHER" id="PTHR15495:SF7">
    <property type="entry name" value="GPI INOSITOL-DEACYLASE"/>
    <property type="match status" value="1"/>
</dbReference>
<dbReference type="InterPro" id="IPR029058">
    <property type="entry name" value="AB_hydrolase_fold"/>
</dbReference>
<dbReference type="EMBL" id="AFYH01019950">
    <property type="status" value="NOT_ANNOTATED_CDS"/>
    <property type="molecule type" value="Genomic_DNA"/>
</dbReference>
<evidence type="ECO:0000256" key="11">
    <source>
        <dbReference type="ARBA" id="ARBA00023180"/>
    </source>
</evidence>
<dbReference type="GO" id="GO:0006888">
    <property type="term" value="P:endoplasmic reticulum to Golgi vesicle-mediated transport"/>
    <property type="evidence" value="ECO:0007669"/>
    <property type="project" value="TreeGrafter"/>
</dbReference>
<dbReference type="EMBL" id="AFYH01019952">
    <property type="status" value="NOT_ANNOTATED_CDS"/>
    <property type="molecule type" value="Genomic_DNA"/>
</dbReference>
<evidence type="ECO:0000256" key="4">
    <source>
        <dbReference type="ARBA" id="ARBA00022448"/>
    </source>
</evidence>
<reference evidence="16" key="3">
    <citation type="submission" date="2025-09" db="UniProtKB">
        <authorList>
            <consortium name="Ensembl"/>
        </authorList>
    </citation>
    <scope>IDENTIFICATION</scope>
</reference>
<keyword evidence="7 13" id="KW-0256">Endoplasmic reticulum</keyword>
<comment type="function">
    <text evidence="12 13">GPI inositol-deacylase that catalyzes the remove of the acyl chain linked to the 2-OH position of inositol ring from the GPI-anchored protein (GPI-AP) in the endoplasmic reticulum. Initiates the post-attachment remodeling phase of GPI-AP biogenesis and participates in endoplasmic reticulum (ER)-to-Golgi transport of GPI-anchored protein.</text>
</comment>
<evidence type="ECO:0000256" key="10">
    <source>
        <dbReference type="ARBA" id="ARBA00023136"/>
    </source>
</evidence>
<dbReference type="GO" id="GO:0015031">
    <property type="term" value="P:protein transport"/>
    <property type="evidence" value="ECO:0007669"/>
    <property type="project" value="UniProtKB-KW"/>
</dbReference>
<evidence type="ECO:0000256" key="8">
    <source>
        <dbReference type="ARBA" id="ARBA00022927"/>
    </source>
</evidence>
<dbReference type="EMBL" id="AFYH01019953">
    <property type="status" value="NOT_ANNOTATED_CDS"/>
    <property type="molecule type" value="Genomic_DNA"/>
</dbReference>
<dbReference type="InterPro" id="IPR056824">
    <property type="entry name" value="PGAP1_TMD"/>
</dbReference>
<evidence type="ECO:0000256" key="6">
    <source>
        <dbReference type="ARBA" id="ARBA00022801"/>
    </source>
</evidence>
<evidence type="ECO:0000256" key="7">
    <source>
        <dbReference type="ARBA" id="ARBA00022824"/>
    </source>
</evidence>
<dbReference type="EC" id="3.1.-.-" evidence="13"/>
<dbReference type="Pfam" id="PF24660">
    <property type="entry name" value="PGAP1_3rd"/>
    <property type="match status" value="1"/>
</dbReference>
<evidence type="ECO:0000256" key="3">
    <source>
        <dbReference type="ARBA" id="ARBA00015856"/>
    </source>
</evidence>
<evidence type="ECO:0000259" key="14">
    <source>
        <dbReference type="Pfam" id="PF07819"/>
    </source>
</evidence>
<feature type="domain" description="GPI inositol-deacylase transmembrane" evidence="15">
    <location>
        <begin position="603"/>
        <end position="718"/>
    </location>
</feature>
<proteinExistence type="inferred from homology"/>
<evidence type="ECO:0000256" key="9">
    <source>
        <dbReference type="ARBA" id="ARBA00022989"/>
    </source>
</evidence>
<evidence type="ECO:0000256" key="5">
    <source>
        <dbReference type="ARBA" id="ARBA00022692"/>
    </source>
</evidence>
<dbReference type="InParanoid" id="H3AZ46"/>
<dbReference type="GO" id="GO:0006505">
    <property type="term" value="P:GPI anchor metabolic process"/>
    <property type="evidence" value="ECO:0007669"/>
    <property type="project" value="TreeGrafter"/>
</dbReference>
<dbReference type="EMBL" id="AFYH01019946">
    <property type="status" value="NOT_ANNOTATED_CDS"/>
    <property type="molecule type" value="Genomic_DNA"/>
</dbReference>
<feature type="transmembrane region" description="Helical" evidence="13">
    <location>
        <begin position="12"/>
        <end position="32"/>
    </location>
</feature>
<sequence>RNKTRMKLAASIFYGILLSFVTIGIRDVLFVYEDNKCSMTYMYEYPEYQKLKLPRKLSRRYPSYGLYLYGEGVYAEENKNLKLEGIPVLFLPGNAGSYKQVRSLGSVALRKAEDIDEKFHFNFFSIDFNEELVALYGGSLQRQTKFVHECIKVILKLYKDQEYAPNSVAIVGHSMGGLVARALLTLPGFKPELISLIITQATPHIAPVLTLDSYLIDFYISVNDYWIEKAQALRNVTVLSVGGGFRDYQVRSGLTVLPSLHFHNNTLSVVTSSVPRAWASTDHLCIVWCKEIVLATVRAFFDLVDTNTKQINGDPERKKAVLYHHFIRHPVKVFEDGVDEVVTFAGGSSKWTKVKAARWTYISPEEPRAKHFIFPLSSHRKTYSHFYCQSDKLDTASWLYGCITSSNQSICLEGVDLSWKVELLPTFKTATLKLEDYASLSHIVILVPKGNGEKQYRLDCEFFKEDSRRLIVPVTHVFSFGISASKVVLNSSGLVHSLQLQDFNQIYQAFKIHIDSHCRLQKERKPNVYRVHVPWLHEDSITVASVPSSTEISAKLHAARPENDSTVLELQLYTSPDCQYKVTIQTSFFQVLGQVIRFHGACLPVYVVANILLAYGGQLYTLLSTGHCIQFDEALDAAAKPYKVDPIVNIIRFLLRFNWFKVVWAVLFLPELDILILTAQGTWYPLVSLLLFLFGTGIAYWSGIVFCSSLELLSSLWSFFQR</sequence>
<dbReference type="STRING" id="7897.ENSLACP00000014917"/>
<keyword evidence="8 13" id="KW-0653">Protein transport</keyword>
<evidence type="ECO:0000256" key="13">
    <source>
        <dbReference type="RuleBase" id="RU365011"/>
    </source>
</evidence>
<comment type="caution">
    <text evidence="13">Lacks conserved residue(s) required for the propagation of feature annotation.</text>
</comment>
<accession>H3AZ46</accession>
<keyword evidence="17" id="KW-1185">Reference proteome</keyword>
<dbReference type="Pfam" id="PF07819">
    <property type="entry name" value="PGAP1"/>
    <property type="match status" value="1"/>
</dbReference>
<evidence type="ECO:0000259" key="15">
    <source>
        <dbReference type="Pfam" id="PF25140"/>
    </source>
</evidence>
<dbReference type="GeneTree" id="ENSGT00390000016484"/>
<dbReference type="SUPFAM" id="SSF53474">
    <property type="entry name" value="alpha/beta-Hydrolases"/>
    <property type="match status" value="1"/>
</dbReference>
<dbReference type="EMBL" id="AFYH01019944">
    <property type="status" value="NOT_ANNOTATED_CDS"/>
    <property type="molecule type" value="Genomic_DNA"/>
</dbReference>
<keyword evidence="6 13" id="KW-0378">Hydrolase</keyword>
<dbReference type="PANTHER" id="PTHR15495">
    <property type="entry name" value="NEGATIVE REGULATOR OF VESICLE FORMATION-RELATED"/>
    <property type="match status" value="1"/>
</dbReference>
<reference evidence="16" key="2">
    <citation type="submission" date="2025-08" db="UniProtKB">
        <authorList>
            <consortium name="Ensembl"/>
        </authorList>
    </citation>
    <scope>IDENTIFICATION</scope>
</reference>
<dbReference type="FunFam" id="3.40.50.1820:FF:000026">
    <property type="entry name" value="GPI inositol-deacylase"/>
    <property type="match status" value="1"/>
</dbReference>
<comment type="subcellular location">
    <subcellularLocation>
        <location evidence="1">Endoplasmic reticulum membrane</location>
        <topology evidence="1">Multi-pass membrane protein</topology>
    </subcellularLocation>
</comment>
<keyword evidence="4 13" id="KW-0813">Transport</keyword>
<name>H3AZ46_LATCH</name>
<dbReference type="Proteomes" id="UP000008672">
    <property type="component" value="Unassembled WGS sequence"/>
</dbReference>
<gene>
    <name evidence="16" type="primary">PGAP1</name>
</gene>
<keyword evidence="9 13" id="KW-1133">Transmembrane helix</keyword>
<feature type="domain" description="GPI inositol-deacylase PGAP1-like alpha/beta" evidence="14">
    <location>
        <begin position="83"/>
        <end position="302"/>
    </location>
</feature>
<dbReference type="EMBL" id="AFYH01019951">
    <property type="status" value="NOT_ANNOTATED_CDS"/>
    <property type="molecule type" value="Genomic_DNA"/>
</dbReference>
<protein>
    <recommendedName>
        <fullName evidence="3 13">GPI inositol-deacylase</fullName>
        <ecNumber evidence="13">3.1.-.-</ecNumber>
    </recommendedName>
</protein>
<dbReference type="Ensembl" id="ENSLACT00000015021.1">
    <property type="protein sequence ID" value="ENSLACP00000014917.1"/>
    <property type="gene ID" value="ENSLACG00000013127.1"/>
</dbReference>
<dbReference type="OMA" id="CPSEDSN"/>
<evidence type="ECO:0000256" key="12">
    <source>
        <dbReference type="ARBA" id="ARBA00093318"/>
    </source>
</evidence>
<feature type="transmembrane region" description="Helical" evidence="13">
    <location>
        <begin position="698"/>
        <end position="720"/>
    </location>
</feature>
<evidence type="ECO:0000313" key="17">
    <source>
        <dbReference type="Proteomes" id="UP000008672"/>
    </source>
</evidence>
<dbReference type="GO" id="GO:0050185">
    <property type="term" value="F:phosphatidylinositol deacylase activity"/>
    <property type="evidence" value="ECO:0007669"/>
    <property type="project" value="TreeGrafter"/>
</dbReference>
<feature type="transmembrane region" description="Helical" evidence="13">
    <location>
        <begin position="662"/>
        <end position="686"/>
    </location>
</feature>
<dbReference type="EMBL" id="AFYH01019947">
    <property type="status" value="NOT_ANNOTATED_CDS"/>
    <property type="molecule type" value="Genomic_DNA"/>
</dbReference>
<dbReference type="Gene3D" id="3.40.50.1820">
    <property type="entry name" value="alpha/beta hydrolase"/>
    <property type="match status" value="1"/>
</dbReference>
<dbReference type="FunCoup" id="H3AZ46">
    <property type="interactions" value="1308"/>
</dbReference>
<dbReference type="Pfam" id="PF25140">
    <property type="entry name" value="PGAP1_TMD"/>
    <property type="match status" value="1"/>
</dbReference>
<keyword evidence="10 13" id="KW-0472">Membrane</keyword>
<evidence type="ECO:0000256" key="2">
    <source>
        <dbReference type="ARBA" id="ARBA00006931"/>
    </source>
</evidence>
<dbReference type="EMBL" id="AFYH01019945">
    <property type="status" value="NOT_ANNOTATED_CDS"/>
    <property type="molecule type" value="Genomic_DNA"/>
</dbReference>
<dbReference type="GO" id="GO:0005789">
    <property type="term" value="C:endoplasmic reticulum membrane"/>
    <property type="evidence" value="ECO:0007669"/>
    <property type="project" value="UniProtKB-SubCell"/>
</dbReference>
<dbReference type="InterPro" id="IPR039529">
    <property type="entry name" value="PGAP1/BST1"/>
</dbReference>
<dbReference type="EMBL" id="AFYH01019949">
    <property type="status" value="NOT_ANNOTATED_CDS"/>
    <property type="molecule type" value="Genomic_DNA"/>
</dbReference>
<dbReference type="HOGENOM" id="CLU_032645_0_0_1"/>
<dbReference type="EMBL" id="AFYH01019948">
    <property type="status" value="NOT_ANNOTATED_CDS"/>
    <property type="molecule type" value="Genomic_DNA"/>
</dbReference>
<evidence type="ECO:0000313" key="16">
    <source>
        <dbReference type="Ensembl" id="ENSLACP00000014917.1"/>
    </source>
</evidence>
<dbReference type="InterPro" id="IPR012908">
    <property type="entry name" value="PGAP1-ab_dom-like"/>
</dbReference>
<evidence type="ECO:0000256" key="1">
    <source>
        <dbReference type="ARBA" id="ARBA00004477"/>
    </source>
</evidence>